<dbReference type="InterPro" id="IPR015413">
    <property type="entry name" value="Methionyl/Leucyl_tRNA_Synth"/>
</dbReference>
<comment type="caution">
    <text evidence="16">The sequence shown here is derived from an EMBL/GenBank/DDBJ whole genome shotgun (WGS) entry which is preliminary data.</text>
</comment>
<dbReference type="GO" id="GO:0006431">
    <property type="term" value="P:methionyl-tRNA aminoacylation"/>
    <property type="evidence" value="ECO:0007669"/>
    <property type="project" value="UniProtKB-UniRule"/>
</dbReference>
<dbReference type="PANTHER" id="PTHR43326">
    <property type="entry name" value="METHIONYL-TRNA SYNTHETASE"/>
    <property type="match status" value="1"/>
</dbReference>
<evidence type="ECO:0000256" key="10">
    <source>
        <dbReference type="ARBA" id="ARBA00047364"/>
    </source>
</evidence>
<dbReference type="EC" id="6.1.1.10" evidence="11"/>
<organism evidence="16 17">
    <name type="scientific">Microcystis aeruginosa NIES-4285</name>
    <dbReference type="NCBI Taxonomy" id="2497681"/>
    <lineage>
        <taxon>Bacteria</taxon>
        <taxon>Bacillati</taxon>
        <taxon>Cyanobacteriota</taxon>
        <taxon>Cyanophyceae</taxon>
        <taxon>Oscillatoriophycideae</taxon>
        <taxon>Chroococcales</taxon>
        <taxon>Microcystaceae</taxon>
        <taxon>Microcystis</taxon>
    </lineage>
</organism>
<dbReference type="FunFam" id="2.170.220.10:FF:000001">
    <property type="entry name" value="methionine--tRNA ligase, mitochondrial"/>
    <property type="match status" value="1"/>
</dbReference>
<accession>A0A402DAW0</accession>
<dbReference type="InterPro" id="IPR014758">
    <property type="entry name" value="Met-tRNA_synth"/>
</dbReference>
<dbReference type="SUPFAM" id="SSF52374">
    <property type="entry name" value="Nucleotidylyl transferase"/>
    <property type="match status" value="1"/>
</dbReference>
<dbReference type="EMBL" id="BIFY01000015">
    <property type="protein sequence ID" value="GCE59345.1"/>
    <property type="molecule type" value="Genomic_DNA"/>
</dbReference>
<feature type="binding site" evidence="11">
    <location>
        <position position="162"/>
    </location>
    <ligand>
        <name>Zn(2+)</name>
        <dbReference type="ChEBI" id="CHEBI:29105"/>
    </ligand>
</feature>
<feature type="binding site" evidence="11">
    <location>
        <position position="165"/>
    </location>
    <ligand>
        <name>Zn(2+)</name>
        <dbReference type="ChEBI" id="CHEBI:29105"/>
    </ligand>
</feature>
<reference evidence="17" key="1">
    <citation type="submission" date="2018-12" db="EMBL/GenBank/DDBJ databases">
        <title>Genome sequence of Microcystis aeruginosa NIES-4285.</title>
        <authorList>
            <person name="Tanabe Y."/>
        </authorList>
    </citation>
    <scope>NUCLEOTIDE SEQUENCE [LARGE SCALE GENOMIC DNA]</scope>
    <source>
        <strain evidence="17">NIES-4285</strain>
    </source>
</reference>
<dbReference type="InterPro" id="IPR032678">
    <property type="entry name" value="tRNA-synt_1_cat_dom"/>
</dbReference>
<feature type="domain" description="Methionyl-tRNA synthetase anticodon-binding" evidence="15">
    <location>
        <begin position="419"/>
        <end position="496"/>
    </location>
</feature>
<evidence type="ECO:0000259" key="13">
    <source>
        <dbReference type="Pfam" id="PF01406"/>
    </source>
</evidence>
<dbReference type="Gene3D" id="1.10.730.10">
    <property type="entry name" value="Isoleucyl-tRNA Synthetase, Domain 1"/>
    <property type="match status" value="1"/>
</dbReference>
<feature type="short sequence motif" description="'KMSKS' region" evidence="11">
    <location>
        <begin position="318"/>
        <end position="322"/>
    </location>
</feature>
<evidence type="ECO:0000256" key="1">
    <source>
        <dbReference type="ARBA" id="ARBA00001947"/>
    </source>
</evidence>
<evidence type="ECO:0000256" key="8">
    <source>
        <dbReference type="ARBA" id="ARBA00022917"/>
    </source>
</evidence>
<dbReference type="NCBIfam" id="NF008900">
    <property type="entry name" value="PRK12267.1"/>
    <property type="match status" value="1"/>
</dbReference>
<dbReference type="NCBIfam" id="TIGR00398">
    <property type="entry name" value="metG"/>
    <property type="match status" value="1"/>
</dbReference>
<comment type="subunit">
    <text evidence="11">Monomer.</text>
</comment>
<dbReference type="GO" id="GO:0004825">
    <property type="term" value="F:methionine-tRNA ligase activity"/>
    <property type="evidence" value="ECO:0007669"/>
    <property type="project" value="UniProtKB-UniRule"/>
</dbReference>
<dbReference type="AlphaFoldDB" id="A0A402DAW0"/>
<dbReference type="SUPFAM" id="SSF47323">
    <property type="entry name" value="Anticodon-binding domain of a subclass of class I aminoacyl-tRNA synthetases"/>
    <property type="match status" value="1"/>
</dbReference>
<comment type="cofactor">
    <cofactor evidence="1">
        <name>Zn(2+)</name>
        <dbReference type="ChEBI" id="CHEBI:29105"/>
    </cofactor>
</comment>
<comment type="function">
    <text evidence="2 11">Is required not only for elongation of protein synthesis but also for the initiation of all mRNA translation through initiator tRNA(fMet) aminoacylation.</text>
</comment>
<evidence type="ECO:0000313" key="17">
    <source>
        <dbReference type="Proteomes" id="UP000289660"/>
    </source>
</evidence>
<evidence type="ECO:0000256" key="12">
    <source>
        <dbReference type="RuleBase" id="RU363039"/>
    </source>
</evidence>
<feature type="binding site" evidence="11">
    <location>
        <position position="144"/>
    </location>
    <ligand>
        <name>Zn(2+)</name>
        <dbReference type="ChEBI" id="CHEBI:29105"/>
    </ligand>
</feature>
<protein>
    <recommendedName>
        <fullName evidence="11">Methionine--tRNA ligase</fullName>
        <ecNumber evidence="11">6.1.1.10</ecNumber>
    </recommendedName>
    <alternativeName>
        <fullName evidence="11">Methionyl-tRNA synthetase</fullName>
        <shortName evidence="11">MetRS</shortName>
    </alternativeName>
</protein>
<keyword evidence="6" id="KW-0862">Zinc</keyword>
<dbReference type="InterPro" id="IPR009080">
    <property type="entry name" value="tRNAsynth_Ia_anticodon-bd"/>
</dbReference>
<feature type="short sequence motif" description="'HIGH' region" evidence="11">
    <location>
        <begin position="29"/>
        <end position="39"/>
    </location>
</feature>
<feature type="binding site" evidence="11">
    <location>
        <position position="147"/>
    </location>
    <ligand>
        <name>Zn(2+)</name>
        <dbReference type="ChEBI" id="CHEBI:29105"/>
    </ligand>
</feature>
<dbReference type="InterPro" id="IPR023457">
    <property type="entry name" value="Met-tRNA_synth_2"/>
</dbReference>
<keyword evidence="8 11" id="KW-0648">Protein biosynthesis</keyword>
<dbReference type="Pfam" id="PF01406">
    <property type="entry name" value="tRNA-synt_1e"/>
    <property type="match status" value="1"/>
</dbReference>
<comment type="subcellular location">
    <subcellularLocation>
        <location evidence="11">Cytoplasm</location>
    </subcellularLocation>
</comment>
<dbReference type="GO" id="GO:0005737">
    <property type="term" value="C:cytoplasm"/>
    <property type="evidence" value="ECO:0007669"/>
    <property type="project" value="UniProtKB-SubCell"/>
</dbReference>
<dbReference type="InterPro" id="IPR014729">
    <property type="entry name" value="Rossmann-like_a/b/a_fold"/>
</dbReference>
<dbReference type="Pfam" id="PF09334">
    <property type="entry name" value="tRNA-synt_1g"/>
    <property type="match status" value="1"/>
</dbReference>
<name>A0A402DAW0_MICAE</name>
<feature type="domain" description="Methionyl/Leucyl tRNA synthetase" evidence="14">
    <location>
        <begin position="157"/>
        <end position="382"/>
    </location>
</feature>
<keyword evidence="5 11" id="KW-0547">Nucleotide-binding</keyword>
<sequence>MGQPRLFKKINFMNDLNERKTFALTTPLYYVNDIPHIGSAYTTIVADVMARWQRLQGNSVLLITGTDEHGQKIERTAAAKGLNPQEHCDRIATSFANLWAKLQIQYDRFSRTTAPRHQAIVNEFFEKVWEKGDIYLDRQQGWYCVACEEFKEKRELLDNGCCPIHTNLAAEWRDEENYFFRLSKYQAQLEQIYQEQPDFIQPESRRNEVLNFVNQGLQDFSISRVNVAWGFPIPHDGQHTIYVWFDALLGYVTALLDPEDEPTLENALAKWWPIDLHLIGKDILRFHAIYWPAMLMSAGLPLPKRVFGHGFLTKDGRKMGKSLGNTLDPFDLVDRYGADAVRYYFVKEIELGQDGDFQETRFVNILNADLANDLGNLLNRTLGMVKKYCQNIPPQLTGVDIPNDNRLKNMGINLGGIVEQKYNALQFDQACEEILALIRASNKFIDESAPWSLFKQKQQAAVEQVLYAVLESVRLSAYLLSPIIPTLSSKIYQQLGFVIDFNTFRSEDGENFPDGVSFFQHCQWGLPTNPQLGTPEPIFSKLELPLNDS</sequence>
<evidence type="ECO:0000256" key="6">
    <source>
        <dbReference type="ARBA" id="ARBA00022833"/>
    </source>
</evidence>
<keyword evidence="4" id="KW-0479">Metal-binding</keyword>
<evidence type="ECO:0000256" key="5">
    <source>
        <dbReference type="ARBA" id="ARBA00022741"/>
    </source>
</evidence>
<evidence type="ECO:0000256" key="9">
    <source>
        <dbReference type="ARBA" id="ARBA00023146"/>
    </source>
</evidence>
<dbReference type="CDD" id="cd07957">
    <property type="entry name" value="Anticodon_Ia_Met"/>
    <property type="match status" value="1"/>
</dbReference>
<comment type="catalytic activity">
    <reaction evidence="10 11">
        <text>tRNA(Met) + L-methionine + ATP = L-methionyl-tRNA(Met) + AMP + diphosphate</text>
        <dbReference type="Rhea" id="RHEA:13481"/>
        <dbReference type="Rhea" id="RHEA-COMP:9667"/>
        <dbReference type="Rhea" id="RHEA-COMP:9698"/>
        <dbReference type="ChEBI" id="CHEBI:30616"/>
        <dbReference type="ChEBI" id="CHEBI:33019"/>
        <dbReference type="ChEBI" id="CHEBI:57844"/>
        <dbReference type="ChEBI" id="CHEBI:78442"/>
        <dbReference type="ChEBI" id="CHEBI:78530"/>
        <dbReference type="ChEBI" id="CHEBI:456215"/>
        <dbReference type="EC" id="6.1.1.10"/>
    </reaction>
</comment>
<evidence type="ECO:0000256" key="4">
    <source>
        <dbReference type="ARBA" id="ARBA00022723"/>
    </source>
</evidence>
<dbReference type="Gene3D" id="2.170.220.10">
    <property type="match status" value="1"/>
</dbReference>
<comment type="similarity">
    <text evidence="12">Belongs to the class-I aminoacyl-tRNA synthetase family.</text>
</comment>
<dbReference type="GO" id="GO:0005524">
    <property type="term" value="F:ATP binding"/>
    <property type="evidence" value="ECO:0007669"/>
    <property type="project" value="UniProtKB-UniRule"/>
</dbReference>
<evidence type="ECO:0000259" key="15">
    <source>
        <dbReference type="Pfam" id="PF19303"/>
    </source>
</evidence>
<dbReference type="PANTHER" id="PTHR43326:SF1">
    <property type="entry name" value="METHIONINE--TRNA LIGASE, MITOCHONDRIAL"/>
    <property type="match status" value="1"/>
</dbReference>
<gene>
    <name evidence="11 16" type="primary">metG</name>
    <name evidence="16" type="ORF">MiAbB_01260</name>
</gene>
<evidence type="ECO:0000313" key="16">
    <source>
        <dbReference type="EMBL" id="GCE59345.1"/>
    </source>
</evidence>
<evidence type="ECO:0000256" key="7">
    <source>
        <dbReference type="ARBA" id="ARBA00022840"/>
    </source>
</evidence>
<dbReference type="InterPro" id="IPR041872">
    <property type="entry name" value="Anticodon_Met"/>
</dbReference>
<dbReference type="Proteomes" id="UP000289660">
    <property type="component" value="Unassembled WGS sequence"/>
</dbReference>
<dbReference type="PRINTS" id="PR01041">
    <property type="entry name" value="TRNASYNTHMET"/>
</dbReference>
<keyword evidence="11" id="KW-0963">Cytoplasm</keyword>
<dbReference type="CDD" id="cd00814">
    <property type="entry name" value="MetRS_core"/>
    <property type="match status" value="1"/>
</dbReference>
<proteinExistence type="inferred from homology"/>
<keyword evidence="9 11" id="KW-0030">Aminoacyl-tRNA synthetase</keyword>
<dbReference type="Gene3D" id="3.40.50.620">
    <property type="entry name" value="HUPs"/>
    <property type="match status" value="1"/>
</dbReference>
<evidence type="ECO:0000256" key="2">
    <source>
        <dbReference type="ARBA" id="ARBA00003314"/>
    </source>
</evidence>
<keyword evidence="7 11" id="KW-0067">ATP-binding</keyword>
<dbReference type="HAMAP" id="MF_01228">
    <property type="entry name" value="Met_tRNA_synth_type2"/>
    <property type="match status" value="1"/>
</dbReference>
<evidence type="ECO:0000256" key="3">
    <source>
        <dbReference type="ARBA" id="ARBA00022598"/>
    </source>
</evidence>
<keyword evidence="3 11" id="KW-0436">Ligase</keyword>
<evidence type="ECO:0000256" key="11">
    <source>
        <dbReference type="HAMAP-Rule" id="MF_01228"/>
    </source>
</evidence>
<evidence type="ECO:0000259" key="14">
    <source>
        <dbReference type="Pfam" id="PF09334"/>
    </source>
</evidence>
<feature type="domain" description="tRNA synthetases class I catalytic" evidence="13">
    <location>
        <begin position="31"/>
        <end position="139"/>
    </location>
</feature>
<dbReference type="GO" id="GO:0046872">
    <property type="term" value="F:metal ion binding"/>
    <property type="evidence" value="ECO:0007669"/>
    <property type="project" value="UniProtKB-KW"/>
</dbReference>
<dbReference type="InterPro" id="IPR033911">
    <property type="entry name" value="MetRS_core"/>
</dbReference>
<comment type="caution">
    <text evidence="11">Lacks conserved residue(s) required for the propagation of feature annotation.</text>
</comment>
<dbReference type="Pfam" id="PF19303">
    <property type="entry name" value="Anticodon_3"/>
    <property type="match status" value="1"/>
</dbReference>